<sequence>MNMTRNSSRPMLNNAGRDIIKAKSNVRIPFAPRMSRRIRPIRAKRMTRKSVGETKYFSMMSARTIPGTRKRHRLEFSHLSSQTQSENSTLMLLFSIKQHPPVFRASVEGISMQ</sequence>
<reference evidence="1" key="1">
    <citation type="submission" date="2025-08" db="UniProtKB">
        <authorList>
            <consortium name="Ensembl"/>
        </authorList>
    </citation>
    <scope>IDENTIFICATION</scope>
</reference>
<evidence type="ECO:0000313" key="1">
    <source>
        <dbReference type="Ensembl" id="ENSCCRP00015049943.1"/>
    </source>
</evidence>
<proteinExistence type="predicted"/>
<dbReference type="AlphaFoldDB" id="A0A8C1Z376"/>
<evidence type="ECO:0000313" key="2">
    <source>
        <dbReference type="Proteomes" id="UP000694700"/>
    </source>
</evidence>
<protein>
    <submittedName>
        <fullName evidence="1">Uncharacterized protein</fullName>
    </submittedName>
</protein>
<accession>A0A8C1Z376</accession>
<organism evidence="1 2">
    <name type="scientific">Cyprinus carpio</name>
    <name type="common">Common carp</name>
    <dbReference type="NCBI Taxonomy" id="7962"/>
    <lineage>
        <taxon>Eukaryota</taxon>
        <taxon>Metazoa</taxon>
        <taxon>Chordata</taxon>
        <taxon>Craniata</taxon>
        <taxon>Vertebrata</taxon>
        <taxon>Euteleostomi</taxon>
        <taxon>Actinopterygii</taxon>
        <taxon>Neopterygii</taxon>
        <taxon>Teleostei</taxon>
        <taxon>Ostariophysi</taxon>
        <taxon>Cypriniformes</taxon>
        <taxon>Cyprinidae</taxon>
        <taxon>Cyprininae</taxon>
        <taxon>Cyprinus</taxon>
    </lineage>
</organism>
<dbReference type="Proteomes" id="UP000694700">
    <property type="component" value="Unplaced"/>
</dbReference>
<name>A0A8C1Z376_CYPCA</name>
<dbReference type="Ensembl" id="ENSCCRT00015051618.1">
    <property type="protein sequence ID" value="ENSCCRP00015049943.1"/>
    <property type="gene ID" value="ENSCCRG00015020631.1"/>
</dbReference>